<proteinExistence type="predicted"/>
<dbReference type="EMBL" id="BMJN01000004">
    <property type="protein sequence ID" value="GGE26351.1"/>
    <property type="molecule type" value="Genomic_DNA"/>
</dbReference>
<dbReference type="Pfam" id="PF05133">
    <property type="entry name" value="SPP1_portal"/>
    <property type="match status" value="1"/>
</dbReference>
<organism evidence="2 3">
    <name type="scientific">Streptococcus himalayensis</name>
    <dbReference type="NCBI Taxonomy" id="1888195"/>
    <lineage>
        <taxon>Bacteria</taxon>
        <taxon>Bacillati</taxon>
        <taxon>Bacillota</taxon>
        <taxon>Bacilli</taxon>
        <taxon>Lactobacillales</taxon>
        <taxon>Streptococcaceae</taxon>
        <taxon>Streptococcus</taxon>
    </lineage>
</organism>
<name>A0A917EDU9_9STRE</name>
<dbReference type="OrthoDB" id="1641671at2"/>
<protein>
    <submittedName>
        <fullName evidence="2">Minor capsid protein, phage associated</fullName>
    </submittedName>
</protein>
<keyword evidence="3" id="KW-1185">Reference proteome</keyword>
<sequence length="529" mass="59827">MNLIQKVKDFFNRGRYNMETSHLNSILDHPKVAVTPSEFSRIKHNLSYYQSKFDDIEYINTDGDRKRRKMQHLPIARTAAKKIASLVYNEQAEITAEDETLNEFLNDMLGNDRFNKNFERYLESALALGGLAMRPYVDGDKIRVAFIQAPVFLPLQSNTQDVSSAAILTKTIKTENRKNVYYTLVEFHEWVTPDGQEVGSTKDKSLYRITNELYKSTSDSSLGERVHLNELYPDLQPVTPIQGLSRPLFTYLKTPGMNNKDINSPLGLSIFDNAKTTIDFINRTYDEFMWEIKMGQRRVIVPEQLTQLKVQDNQGNITFKRRFDIEQNVYMQVGAGNMDSGGIVDLTTPIRSSDYISAISEGLKLFEMQIGVSSGMFTFDGQGVKTATEIVSENSDTYQMRNSIVALVEQSIKELCVSMCELGKAVGIYKGTIPELDDISVNLDDGVFTDRHAELDYWMKMVAAGFATQKRGIAKTLNITEEEAEKELAEINGELPPESDIELALYSKGQQNTVGNSKDTVEREDDAKV</sequence>
<evidence type="ECO:0000313" key="2">
    <source>
        <dbReference type="EMBL" id="GGE26351.1"/>
    </source>
</evidence>
<evidence type="ECO:0000256" key="1">
    <source>
        <dbReference type="SAM" id="MobiDB-lite"/>
    </source>
</evidence>
<evidence type="ECO:0000313" key="3">
    <source>
        <dbReference type="Proteomes" id="UP000660801"/>
    </source>
</evidence>
<dbReference type="Proteomes" id="UP000660801">
    <property type="component" value="Unassembled WGS sequence"/>
</dbReference>
<reference evidence="2" key="2">
    <citation type="submission" date="2020-09" db="EMBL/GenBank/DDBJ databases">
        <authorList>
            <person name="Sun Q."/>
            <person name="Zhou Y."/>
        </authorList>
    </citation>
    <scope>NUCLEOTIDE SEQUENCE</scope>
    <source>
        <strain evidence="2">CGMCC 1.15533</strain>
    </source>
</reference>
<dbReference type="AlphaFoldDB" id="A0A917EDU9"/>
<gene>
    <name evidence="2" type="ORF">GCM10011510_04420</name>
</gene>
<dbReference type="InterPro" id="IPR021145">
    <property type="entry name" value="Portal_protein_SPP1_Gp6-like"/>
</dbReference>
<comment type="caution">
    <text evidence="2">The sequence shown here is derived from an EMBL/GenBank/DDBJ whole genome shotgun (WGS) entry which is preliminary data.</text>
</comment>
<dbReference type="NCBIfam" id="TIGR01542">
    <property type="entry name" value="A118_put_portal"/>
    <property type="match status" value="1"/>
</dbReference>
<dbReference type="InterPro" id="IPR006432">
    <property type="entry name" value="Phage_portal_A118-type"/>
</dbReference>
<feature type="region of interest" description="Disordered" evidence="1">
    <location>
        <begin position="510"/>
        <end position="529"/>
    </location>
</feature>
<dbReference type="RefSeq" id="WP_083201719.1">
    <property type="nucleotide sequence ID" value="NZ_BMJN01000004.1"/>
</dbReference>
<reference evidence="2" key="1">
    <citation type="journal article" date="2014" name="Int. J. Syst. Evol. Microbiol.">
        <title>Complete genome sequence of Corynebacterium casei LMG S-19264T (=DSM 44701T), isolated from a smear-ripened cheese.</title>
        <authorList>
            <consortium name="US DOE Joint Genome Institute (JGI-PGF)"/>
            <person name="Walter F."/>
            <person name="Albersmeier A."/>
            <person name="Kalinowski J."/>
            <person name="Ruckert C."/>
        </authorList>
    </citation>
    <scope>NUCLEOTIDE SEQUENCE</scope>
    <source>
        <strain evidence="2">CGMCC 1.15533</strain>
    </source>
</reference>
<feature type="compositionally biased region" description="Basic and acidic residues" evidence="1">
    <location>
        <begin position="519"/>
        <end position="529"/>
    </location>
</feature>
<dbReference type="PIRSF" id="PIRSF011911">
    <property type="entry name" value="A118_put_portal"/>
    <property type="match status" value="1"/>
</dbReference>
<accession>A0A917EDU9</accession>